<protein>
    <recommendedName>
        <fullName evidence="2">Excreted virulence factor EspC, type VII ESX diderm</fullName>
    </recommendedName>
</protein>
<accession>A0ABQ3WY28</accession>
<comment type="caution">
    <text evidence="1">The sequence shown here is derived from an EMBL/GenBank/DDBJ whole genome shotgun (WGS) entry which is preliminary data.</text>
</comment>
<dbReference type="EMBL" id="BOMF01000172">
    <property type="protein sequence ID" value="GID51175.1"/>
    <property type="molecule type" value="Genomic_DNA"/>
</dbReference>
<organism evidence="1">
    <name type="scientific">Actinoplanes campanulatus</name>
    <dbReference type="NCBI Taxonomy" id="113559"/>
    <lineage>
        <taxon>Bacteria</taxon>
        <taxon>Bacillati</taxon>
        <taxon>Actinomycetota</taxon>
        <taxon>Actinomycetes</taxon>
        <taxon>Micromonosporales</taxon>
        <taxon>Micromonosporaceae</taxon>
        <taxon>Actinoplanes</taxon>
    </lineage>
</organism>
<sequence length="93" mass="9661">MSSGIPTPPFVTADTGEAAFTAQQVLDALNTAADDILAAVDAGDSGLRDGINLMVNATIAYLRGDADDLRTVAANSYGEDISDILDWIREATS</sequence>
<gene>
    <name evidence="1" type="ORF">Aca07nite_84500</name>
</gene>
<proteinExistence type="predicted"/>
<name>A0ABQ3WY28_9ACTN</name>
<evidence type="ECO:0000313" key="1">
    <source>
        <dbReference type="EMBL" id="GID51175.1"/>
    </source>
</evidence>
<dbReference type="RefSeq" id="WP_204301148.1">
    <property type="nucleotide sequence ID" value="NZ_BAAAGQ010000057.1"/>
</dbReference>
<evidence type="ECO:0008006" key="2">
    <source>
        <dbReference type="Google" id="ProtNLM"/>
    </source>
</evidence>
<reference evidence="1" key="1">
    <citation type="submission" date="2021-01" db="EMBL/GenBank/DDBJ databases">
        <title>Whole genome shotgun sequence of Actinoplanes capillaceus NBRC 16408.</title>
        <authorList>
            <person name="Komaki H."/>
            <person name="Tamura T."/>
        </authorList>
    </citation>
    <scope>NUCLEOTIDE SEQUENCE [LARGE SCALE GENOMIC DNA]</scope>
    <source>
        <strain evidence="1">NBRC 16408</strain>
    </source>
</reference>